<protein>
    <recommendedName>
        <fullName evidence="4">Secreted protein</fullName>
    </recommendedName>
</protein>
<sequence>MTSVAFVTGPLGMLAACSGDAAPWSFSSVVPASSVGSEGVVVDDVVSSLDFSDCVDGEASSVLLDFDVVEEEPLPPVADSGPQAPRASAEARERERTVARVVLRMIVFLRV</sequence>
<organism evidence="2 3">
    <name type="scientific">Dermacoccus barathri</name>
    <dbReference type="NCBI Taxonomy" id="322601"/>
    <lineage>
        <taxon>Bacteria</taxon>
        <taxon>Bacillati</taxon>
        <taxon>Actinomycetota</taxon>
        <taxon>Actinomycetes</taxon>
        <taxon>Micrococcales</taxon>
        <taxon>Dermacoccaceae</taxon>
        <taxon>Dermacoccus</taxon>
    </lineage>
</organism>
<dbReference type="EMBL" id="BAAANV010000037">
    <property type="protein sequence ID" value="GAA1546252.1"/>
    <property type="molecule type" value="Genomic_DNA"/>
</dbReference>
<keyword evidence="3" id="KW-1185">Reference proteome</keyword>
<name>A0ABN2BSE1_9MICO</name>
<evidence type="ECO:0000313" key="2">
    <source>
        <dbReference type="EMBL" id="GAA1546252.1"/>
    </source>
</evidence>
<evidence type="ECO:0000256" key="1">
    <source>
        <dbReference type="SAM" id="MobiDB-lite"/>
    </source>
</evidence>
<accession>A0ABN2BSE1</accession>
<evidence type="ECO:0000313" key="3">
    <source>
        <dbReference type="Proteomes" id="UP001501288"/>
    </source>
</evidence>
<reference evidence="2 3" key="1">
    <citation type="journal article" date="2019" name="Int. J. Syst. Evol. Microbiol.">
        <title>The Global Catalogue of Microorganisms (GCM) 10K type strain sequencing project: providing services to taxonomists for standard genome sequencing and annotation.</title>
        <authorList>
            <consortium name="The Broad Institute Genomics Platform"/>
            <consortium name="The Broad Institute Genome Sequencing Center for Infectious Disease"/>
            <person name="Wu L."/>
            <person name="Ma J."/>
        </authorList>
    </citation>
    <scope>NUCLEOTIDE SEQUENCE [LARGE SCALE GENOMIC DNA]</scope>
    <source>
        <strain evidence="2 3">JCM 14588</strain>
    </source>
</reference>
<feature type="region of interest" description="Disordered" evidence="1">
    <location>
        <begin position="73"/>
        <end position="94"/>
    </location>
</feature>
<comment type="caution">
    <text evidence="2">The sequence shown here is derived from an EMBL/GenBank/DDBJ whole genome shotgun (WGS) entry which is preliminary data.</text>
</comment>
<gene>
    <name evidence="2" type="ORF">GCM10009762_19410</name>
</gene>
<proteinExistence type="predicted"/>
<dbReference type="Proteomes" id="UP001501288">
    <property type="component" value="Unassembled WGS sequence"/>
</dbReference>
<evidence type="ECO:0008006" key="4">
    <source>
        <dbReference type="Google" id="ProtNLM"/>
    </source>
</evidence>